<dbReference type="FunFam" id="3.40.50.80:FF:000002">
    <property type="entry name" value="Ferredoxin--NADP reductase"/>
    <property type="match status" value="1"/>
</dbReference>
<evidence type="ECO:0000259" key="10">
    <source>
        <dbReference type="PROSITE" id="PS51384"/>
    </source>
</evidence>
<evidence type="ECO:0000256" key="7">
    <source>
        <dbReference type="ARBA" id="ARBA00022857"/>
    </source>
</evidence>
<keyword evidence="7" id="KW-0521">NADP</keyword>
<dbReference type="SUPFAM" id="SSF63380">
    <property type="entry name" value="Riboflavin synthase domain-like"/>
    <property type="match status" value="1"/>
</dbReference>
<dbReference type="InterPro" id="IPR039261">
    <property type="entry name" value="FNR_nucleotide-bd"/>
</dbReference>
<dbReference type="InterPro" id="IPR051930">
    <property type="entry name" value="FNR_type-1"/>
</dbReference>
<dbReference type="InterPro" id="IPR001433">
    <property type="entry name" value="OxRdtase_FAD/NAD-bd"/>
</dbReference>
<dbReference type="CDD" id="cd06195">
    <property type="entry name" value="FNR1"/>
    <property type="match status" value="1"/>
</dbReference>
<dbReference type="Pfam" id="PF00175">
    <property type="entry name" value="NAD_binding_1"/>
    <property type="match status" value="1"/>
</dbReference>
<comment type="catalytic activity">
    <reaction evidence="9">
        <text>2 reduced [2Fe-2S]-[ferredoxin] + NADP(+) + H(+) = 2 oxidized [2Fe-2S]-[ferredoxin] + NADPH</text>
        <dbReference type="Rhea" id="RHEA:20125"/>
        <dbReference type="Rhea" id="RHEA-COMP:10000"/>
        <dbReference type="Rhea" id="RHEA-COMP:10001"/>
        <dbReference type="ChEBI" id="CHEBI:15378"/>
        <dbReference type="ChEBI" id="CHEBI:33737"/>
        <dbReference type="ChEBI" id="CHEBI:33738"/>
        <dbReference type="ChEBI" id="CHEBI:57783"/>
        <dbReference type="ChEBI" id="CHEBI:58349"/>
        <dbReference type="EC" id="1.18.1.2"/>
    </reaction>
</comment>
<sequence>MKNLNVEKVLDVHHWSDNLFSFKTTRSQSLKFRNGEFLMIGLPEEQTRPIIRAYSIASPNYEEHLEFFSIKVPDGALTSKLQHLVKGSEIVVSKKPTGTLVIDDLKPGKRLFLFATGTGLAPFISIIQDPETYEKFDQIILCHGVRFIQELAYRDFIENQLPQHEYIGELIENQLVYYPSVTREPFKHQGRITKLINSKQMFKDLDIDGLNPEHDRAMICGNSEMLQDISELLDNAGFEISPKIGVQGDYVIERAFVD</sequence>
<reference evidence="11 12" key="1">
    <citation type="submission" date="2018-05" db="EMBL/GenBank/DDBJ databases">
        <title>Genomic Encyclopedia of Type Strains, Phase IV (KMG-IV): sequencing the most valuable type-strain genomes for metagenomic binning, comparative biology and taxonomic classification.</title>
        <authorList>
            <person name="Goeker M."/>
        </authorList>
    </citation>
    <scope>NUCLEOTIDE SEQUENCE [LARGE SCALE GENOMIC DNA]</scope>
    <source>
        <strain evidence="11 12">DSM 25350</strain>
    </source>
</reference>
<accession>A0A316FRY9</accession>
<evidence type="ECO:0000313" key="11">
    <source>
        <dbReference type="EMBL" id="PWK50932.1"/>
    </source>
</evidence>
<evidence type="ECO:0000256" key="5">
    <source>
        <dbReference type="ARBA" id="ARBA00022741"/>
    </source>
</evidence>
<dbReference type="InterPro" id="IPR001709">
    <property type="entry name" value="Flavoprot_Pyr_Nucl_cyt_Rdtase"/>
</dbReference>
<evidence type="ECO:0000256" key="2">
    <source>
        <dbReference type="ARBA" id="ARBA00008312"/>
    </source>
</evidence>
<comment type="cofactor">
    <cofactor evidence="1">
        <name>FAD</name>
        <dbReference type="ChEBI" id="CHEBI:57692"/>
    </cofactor>
</comment>
<dbReference type="EMBL" id="QGGU01000006">
    <property type="protein sequence ID" value="PWK50932.1"/>
    <property type="molecule type" value="Genomic_DNA"/>
</dbReference>
<evidence type="ECO:0000256" key="6">
    <source>
        <dbReference type="ARBA" id="ARBA00022827"/>
    </source>
</evidence>
<dbReference type="InterPro" id="IPR017927">
    <property type="entry name" value="FAD-bd_FR_type"/>
</dbReference>
<keyword evidence="4" id="KW-0285">Flavoprotein</keyword>
<dbReference type="PRINTS" id="PR00371">
    <property type="entry name" value="FPNCR"/>
</dbReference>
<dbReference type="GO" id="GO:0034599">
    <property type="term" value="P:cellular response to oxidative stress"/>
    <property type="evidence" value="ECO:0007669"/>
    <property type="project" value="TreeGrafter"/>
</dbReference>
<dbReference type="InterPro" id="IPR033892">
    <property type="entry name" value="FNR_bac"/>
</dbReference>
<evidence type="ECO:0000256" key="8">
    <source>
        <dbReference type="ARBA" id="ARBA00023002"/>
    </source>
</evidence>
<proteinExistence type="inferred from homology"/>
<keyword evidence="5" id="KW-0547">Nucleotide-binding</keyword>
<dbReference type="EC" id="1.18.1.2" evidence="3"/>
<name>A0A316FRY9_9GAMM</name>
<feature type="domain" description="FAD-binding FR-type" evidence="10">
    <location>
        <begin position="2"/>
        <end position="103"/>
    </location>
</feature>
<evidence type="ECO:0000256" key="1">
    <source>
        <dbReference type="ARBA" id="ARBA00001974"/>
    </source>
</evidence>
<dbReference type="Pfam" id="PF00970">
    <property type="entry name" value="FAD_binding_6"/>
    <property type="match status" value="1"/>
</dbReference>
<dbReference type="InterPro" id="IPR017938">
    <property type="entry name" value="Riboflavin_synthase-like_b-brl"/>
</dbReference>
<dbReference type="PANTHER" id="PTHR47878">
    <property type="entry name" value="OXIDOREDUCTASE FAD/NAD(P)-BINDING DOMAIN PROTEIN"/>
    <property type="match status" value="1"/>
</dbReference>
<dbReference type="Proteomes" id="UP000245790">
    <property type="component" value="Unassembled WGS sequence"/>
</dbReference>
<dbReference type="PANTHER" id="PTHR47878:SF1">
    <property type="entry name" value="FLAVODOXIN_FERREDOXIN--NADP REDUCTASE"/>
    <property type="match status" value="1"/>
</dbReference>
<dbReference type="RefSeq" id="WP_109763587.1">
    <property type="nucleotide sequence ID" value="NZ_QGGU01000006.1"/>
</dbReference>
<keyword evidence="6" id="KW-0274">FAD</keyword>
<keyword evidence="12" id="KW-1185">Reference proteome</keyword>
<dbReference type="GO" id="GO:0000166">
    <property type="term" value="F:nucleotide binding"/>
    <property type="evidence" value="ECO:0007669"/>
    <property type="project" value="UniProtKB-KW"/>
</dbReference>
<dbReference type="GO" id="GO:0004324">
    <property type="term" value="F:ferredoxin-NADP+ reductase activity"/>
    <property type="evidence" value="ECO:0007669"/>
    <property type="project" value="UniProtKB-EC"/>
</dbReference>
<protein>
    <recommendedName>
        <fullName evidence="3">ferredoxin--NADP(+) reductase</fullName>
        <ecNumber evidence="3">1.18.1.2</ecNumber>
    </recommendedName>
</protein>
<evidence type="ECO:0000313" key="12">
    <source>
        <dbReference type="Proteomes" id="UP000245790"/>
    </source>
</evidence>
<dbReference type="AlphaFoldDB" id="A0A316FRY9"/>
<dbReference type="Gene3D" id="3.40.50.80">
    <property type="entry name" value="Nucleotide-binding domain of ferredoxin-NADP reductase (FNR) module"/>
    <property type="match status" value="1"/>
</dbReference>
<dbReference type="Gene3D" id="2.40.30.10">
    <property type="entry name" value="Translation factors"/>
    <property type="match status" value="1"/>
</dbReference>
<keyword evidence="8" id="KW-0560">Oxidoreductase</keyword>
<dbReference type="GO" id="GO:0042167">
    <property type="term" value="P:heme catabolic process"/>
    <property type="evidence" value="ECO:0007669"/>
    <property type="project" value="TreeGrafter"/>
</dbReference>
<dbReference type="InterPro" id="IPR008333">
    <property type="entry name" value="Cbr1-like_FAD-bd_dom"/>
</dbReference>
<dbReference type="OrthoDB" id="9784483at2"/>
<gene>
    <name evidence="11" type="ORF">C8D97_106225</name>
</gene>
<organism evidence="11 12">
    <name type="scientific">Pleionea mediterranea</name>
    <dbReference type="NCBI Taxonomy" id="523701"/>
    <lineage>
        <taxon>Bacteria</taxon>
        <taxon>Pseudomonadati</taxon>
        <taxon>Pseudomonadota</taxon>
        <taxon>Gammaproteobacteria</taxon>
        <taxon>Oceanospirillales</taxon>
        <taxon>Pleioneaceae</taxon>
        <taxon>Pleionea</taxon>
    </lineage>
</organism>
<evidence type="ECO:0000256" key="9">
    <source>
        <dbReference type="ARBA" id="ARBA00047776"/>
    </source>
</evidence>
<evidence type="ECO:0000256" key="3">
    <source>
        <dbReference type="ARBA" id="ARBA00013223"/>
    </source>
</evidence>
<comment type="similarity">
    <text evidence="2">Belongs to the ferredoxin--NADP reductase type 1 family.</text>
</comment>
<dbReference type="PROSITE" id="PS51384">
    <property type="entry name" value="FAD_FR"/>
    <property type="match status" value="1"/>
</dbReference>
<comment type="caution">
    <text evidence="11">The sequence shown here is derived from an EMBL/GenBank/DDBJ whole genome shotgun (WGS) entry which is preliminary data.</text>
</comment>
<dbReference type="SUPFAM" id="SSF52343">
    <property type="entry name" value="Ferredoxin reductase-like, C-terminal NADP-linked domain"/>
    <property type="match status" value="1"/>
</dbReference>
<evidence type="ECO:0000256" key="4">
    <source>
        <dbReference type="ARBA" id="ARBA00022630"/>
    </source>
</evidence>